<protein>
    <submittedName>
        <fullName evidence="2">Uncharacterized protein</fullName>
    </submittedName>
</protein>
<feature type="region of interest" description="Disordered" evidence="1">
    <location>
        <begin position="17"/>
        <end position="38"/>
    </location>
</feature>
<sequence>MRWMTYATDTGDRVGVIGKRPRADRNHAGVECGEGTSR</sequence>
<keyword evidence="3" id="KW-1185">Reference proteome</keyword>
<dbReference type="Proteomes" id="UP000284824">
    <property type="component" value="Unassembled WGS sequence"/>
</dbReference>
<evidence type="ECO:0000313" key="2">
    <source>
        <dbReference type="EMBL" id="RVX41264.1"/>
    </source>
</evidence>
<dbReference type="EMBL" id="SAUN01000001">
    <property type="protein sequence ID" value="RVX41264.1"/>
    <property type="molecule type" value="Genomic_DNA"/>
</dbReference>
<dbReference type="AlphaFoldDB" id="A0A438M6D2"/>
<comment type="caution">
    <text evidence="2">The sequence shown here is derived from an EMBL/GenBank/DDBJ whole genome shotgun (WGS) entry which is preliminary data.</text>
</comment>
<evidence type="ECO:0000313" key="3">
    <source>
        <dbReference type="Proteomes" id="UP000284824"/>
    </source>
</evidence>
<accession>A0A438M6D2</accession>
<reference evidence="2 3" key="1">
    <citation type="submission" date="2019-01" db="EMBL/GenBank/DDBJ databases">
        <title>Sequencing the genomes of 1000 actinobacteria strains.</title>
        <authorList>
            <person name="Klenk H.-P."/>
        </authorList>
    </citation>
    <scope>NUCLEOTIDE SEQUENCE [LARGE SCALE GENOMIC DNA]</scope>
    <source>
        <strain evidence="2 3">DSM 43925</strain>
    </source>
</reference>
<proteinExistence type="predicted"/>
<gene>
    <name evidence="2" type="ORF">EDD27_3763</name>
</gene>
<name>A0A438M6D2_9ACTN</name>
<organism evidence="2 3">
    <name type="scientific">Nonomuraea polychroma</name>
    <dbReference type="NCBI Taxonomy" id="46176"/>
    <lineage>
        <taxon>Bacteria</taxon>
        <taxon>Bacillati</taxon>
        <taxon>Actinomycetota</taxon>
        <taxon>Actinomycetes</taxon>
        <taxon>Streptosporangiales</taxon>
        <taxon>Streptosporangiaceae</taxon>
        <taxon>Nonomuraea</taxon>
    </lineage>
</organism>
<evidence type="ECO:0000256" key="1">
    <source>
        <dbReference type="SAM" id="MobiDB-lite"/>
    </source>
</evidence>